<keyword evidence="2" id="KW-0489">Methyltransferase</keyword>
<gene>
    <name evidence="2" type="ORF">H3H32_03200</name>
</gene>
<protein>
    <submittedName>
        <fullName evidence="2">Methyltransferase domain-containing protein</fullName>
    </submittedName>
</protein>
<dbReference type="Gene3D" id="3.40.50.150">
    <property type="entry name" value="Vaccinia Virus protein VP39"/>
    <property type="match status" value="1"/>
</dbReference>
<dbReference type="InterPro" id="IPR013216">
    <property type="entry name" value="Methyltransf_11"/>
</dbReference>
<dbReference type="AlphaFoldDB" id="A0A7G5GYN6"/>
<dbReference type="Pfam" id="PF08241">
    <property type="entry name" value="Methyltransf_11"/>
    <property type="match status" value="1"/>
</dbReference>
<dbReference type="RefSeq" id="WP_182461234.1">
    <property type="nucleotide sequence ID" value="NZ_CP059732.1"/>
</dbReference>
<evidence type="ECO:0000313" key="2">
    <source>
        <dbReference type="EMBL" id="QMW03978.1"/>
    </source>
</evidence>
<dbReference type="EMBL" id="CP059732">
    <property type="protein sequence ID" value="QMW03978.1"/>
    <property type="molecule type" value="Genomic_DNA"/>
</dbReference>
<sequence length="309" mass="36235">MKSASSIHDIDFVSKVSYLYKLFLMRVKGGQSYNLIPWEDIREYESILVKYCPTKQRLVEHQVLEIGYGARPWRLLSMASLGVDIKGIDLDRPVYGLNLKRLGEALKYNGFERFIKSLVRCFLFDTRDLNYLKKELSYLNKKLTIDQSRMLIGNAAERRHFQDDSFTFVFSEDVFEHIPSADLPKVLSNIKNWLKNGGIFVVRPNVWTGISGGHDPDYYPNDIILEKAPHSKAWLHLLDPNFKVNTYLNRLRLQDYIELFSKEFEILEIKHKHDRLGEKYLTPDLFKRLSSTYSREELLTNQISFVLRA</sequence>
<name>A0A7G5GYN6_9BACT</name>
<dbReference type="GO" id="GO:0032259">
    <property type="term" value="P:methylation"/>
    <property type="evidence" value="ECO:0007669"/>
    <property type="project" value="UniProtKB-KW"/>
</dbReference>
<dbReference type="InterPro" id="IPR029063">
    <property type="entry name" value="SAM-dependent_MTases_sf"/>
</dbReference>
<dbReference type="GO" id="GO:0008757">
    <property type="term" value="F:S-adenosylmethionine-dependent methyltransferase activity"/>
    <property type="evidence" value="ECO:0007669"/>
    <property type="project" value="InterPro"/>
</dbReference>
<keyword evidence="2" id="KW-0808">Transferase</keyword>
<dbReference type="KEGG" id="sfol:H3H32_03200"/>
<organism evidence="2 3">
    <name type="scientific">Spirosoma foliorum</name>
    <dbReference type="NCBI Taxonomy" id="2710596"/>
    <lineage>
        <taxon>Bacteria</taxon>
        <taxon>Pseudomonadati</taxon>
        <taxon>Bacteroidota</taxon>
        <taxon>Cytophagia</taxon>
        <taxon>Cytophagales</taxon>
        <taxon>Cytophagaceae</taxon>
        <taxon>Spirosoma</taxon>
    </lineage>
</organism>
<keyword evidence="3" id="KW-1185">Reference proteome</keyword>
<reference evidence="2 3" key="1">
    <citation type="submission" date="2020-07" db="EMBL/GenBank/DDBJ databases">
        <title>Spirosoma foliorum sp. nov., isolated from the leaves on the Nejang mountain Korea, Republic of.</title>
        <authorList>
            <person name="Ho H."/>
            <person name="Lee Y.-J."/>
            <person name="Nurcahyanto D.-A."/>
            <person name="Kim S.-G."/>
        </authorList>
    </citation>
    <scope>NUCLEOTIDE SEQUENCE [LARGE SCALE GENOMIC DNA]</scope>
    <source>
        <strain evidence="2 3">PL0136</strain>
    </source>
</reference>
<dbReference type="Proteomes" id="UP000515369">
    <property type="component" value="Chromosome"/>
</dbReference>
<dbReference type="SUPFAM" id="SSF53335">
    <property type="entry name" value="S-adenosyl-L-methionine-dependent methyltransferases"/>
    <property type="match status" value="1"/>
</dbReference>
<feature type="domain" description="Methyltransferase type 11" evidence="1">
    <location>
        <begin position="129"/>
        <end position="202"/>
    </location>
</feature>
<dbReference type="CDD" id="cd02440">
    <property type="entry name" value="AdoMet_MTases"/>
    <property type="match status" value="1"/>
</dbReference>
<proteinExistence type="predicted"/>
<accession>A0A7G5GYN6</accession>
<evidence type="ECO:0000313" key="3">
    <source>
        <dbReference type="Proteomes" id="UP000515369"/>
    </source>
</evidence>
<evidence type="ECO:0000259" key="1">
    <source>
        <dbReference type="Pfam" id="PF08241"/>
    </source>
</evidence>